<feature type="domain" description="Phosphoribosyltransferase" evidence="2">
    <location>
        <begin position="146"/>
        <end position="234"/>
    </location>
</feature>
<comment type="caution">
    <text evidence="3">The sequence shown here is derived from an EMBL/GenBank/DDBJ whole genome shotgun (WGS) entry which is preliminary data.</text>
</comment>
<evidence type="ECO:0000313" key="4">
    <source>
        <dbReference type="Proteomes" id="UP000677913"/>
    </source>
</evidence>
<dbReference type="RefSeq" id="WP_211464534.1">
    <property type="nucleotide sequence ID" value="NZ_JAGSXH010000008.1"/>
</dbReference>
<dbReference type="PANTHER" id="PTHR47505">
    <property type="entry name" value="DNA UTILIZATION PROTEIN YHGH"/>
    <property type="match status" value="1"/>
</dbReference>
<protein>
    <submittedName>
        <fullName evidence="3">ComF family protein</fullName>
    </submittedName>
</protein>
<dbReference type="InterPro" id="IPR000836">
    <property type="entry name" value="PRTase_dom"/>
</dbReference>
<sequence length="240" mass="25419">MGEESARSRRRFWWNALLDLALPAECAGCGRTGGDEVIAGLCGSCALALDGPPTPVRPARRPAGLPPVYALAPYRDPVRDVIIAQKERNRLDLARPLGLRLAGAALAAGPDAAAVWLVPAPSTRATVRRRGHDPVHRMARVAAAQLRALGRTANVLPALRHQRVVTDQVGLTHQERVRNLSGALTVRRAASRRLSQRPVILVDDVVTSGATLAEAARALGTAGAVPLGAAVLAATRFRDH</sequence>
<evidence type="ECO:0000256" key="1">
    <source>
        <dbReference type="ARBA" id="ARBA00008007"/>
    </source>
</evidence>
<reference evidence="3" key="1">
    <citation type="submission" date="2021-04" db="EMBL/GenBank/DDBJ databases">
        <title>Genome based classification of Actinospica acidithermotolerans sp. nov., an actinobacterium isolated from an Indonesian hot spring.</title>
        <authorList>
            <person name="Kusuma A.B."/>
            <person name="Putra K.E."/>
            <person name="Nafisah S."/>
            <person name="Loh J."/>
            <person name="Nouioui I."/>
            <person name="Goodfellow M."/>
        </authorList>
    </citation>
    <scope>NUCLEOTIDE SEQUENCE</scope>
    <source>
        <strain evidence="3">DSM 45618</strain>
    </source>
</reference>
<dbReference type="InterPro" id="IPR029057">
    <property type="entry name" value="PRTase-like"/>
</dbReference>
<dbReference type="InterPro" id="IPR051910">
    <property type="entry name" value="ComF/GntX_DNA_util-trans"/>
</dbReference>
<organism evidence="3 4">
    <name type="scientific">Actinocrinis puniceicyclus</name>
    <dbReference type="NCBI Taxonomy" id="977794"/>
    <lineage>
        <taxon>Bacteria</taxon>
        <taxon>Bacillati</taxon>
        <taxon>Actinomycetota</taxon>
        <taxon>Actinomycetes</taxon>
        <taxon>Catenulisporales</taxon>
        <taxon>Actinospicaceae</taxon>
        <taxon>Actinocrinis</taxon>
    </lineage>
</organism>
<gene>
    <name evidence="3" type="ORF">KGA66_03850</name>
</gene>
<dbReference type="EMBL" id="JAGSXH010000008">
    <property type="protein sequence ID" value="MBS2962165.1"/>
    <property type="molecule type" value="Genomic_DNA"/>
</dbReference>
<dbReference type="Proteomes" id="UP000677913">
    <property type="component" value="Unassembled WGS sequence"/>
</dbReference>
<dbReference type="Pfam" id="PF00156">
    <property type="entry name" value="Pribosyltran"/>
    <property type="match status" value="1"/>
</dbReference>
<evidence type="ECO:0000259" key="2">
    <source>
        <dbReference type="Pfam" id="PF00156"/>
    </source>
</evidence>
<evidence type="ECO:0000313" key="3">
    <source>
        <dbReference type="EMBL" id="MBS2962165.1"/>
    </source>
</evidence>
<dbReference type="PANTHER" id="PTHR47505:SF1">
    <property type="entry name" value="DNA UTILIZATION PROTEIN YHGH"/>
    <property type="match status" value="1"/>
</dbReference>
<dbReference type="SUPFAM" id="SSF53271">
    <property type="entry name" value="PRTase-like"/>
    <property type="match status" value="1"/>
</dbReference>
<comment type="similarity">
    <text evidence="1">Belongs to the ComF/GntX family.</text>
</comment>
<dbReference type="Gene3D" id="3.40.50.2020">
    <property type="match status" value="1"/>
</dbReference>
<proteinExistence type="inferred from homology"/>
<dbReference type="AlphaFoldDB" id="A0A8J7WJR4"/>
<name>A0A8J7WJR4_9ACTN</name>
<accession>A0A8J7WJR4</accession>
<keyword evidence="4" id="KW-1185">Reference proteome</keyword>
<dbReference type="CDD" id="cd06223">
    <property type="entry name" value="PRTases_typeI"/>
    <property type="match status" value="1"/>
</dbReference>